<evidence type="ECO:0000256" key="2">
    <source>
        <dbReference type="SAM" id="Phobius"/>
    </source>
</evidence>
<evidence type="ECO:0000313" key="5">
    <source>
        <dbReference type="Proteomes" id="UP000193240"/>
    </source>
</evidence>
<evidence type="ECO:0000256" key="3">
    <source>
        <dbReference type="SAM" id="SignalP"/>
    </source>
</evidence>
<keyword evidence="2" id="KW-0812">Transmembrane</keyword>
<keyword evidence="3" id="KW-0732">Signal</keyword>
<dbReference type="EMBL" id="KZ107854">
    <property type="protein sequence ID" value="OSS45436.1"/>
    <property type="molecule type" value="Genomic_DNA"/>
</dbReference>
<evidence type="ECO:0000256" key="1">
    <source>
        <dbReference type="SAM" id="MobiDB-lite"/>
    </source>
</evidence>
<sequence length="281" mass="31633">MHRCITALFLILASLASARYLDHYATDQWRTKDMEQVRDCLDISTSGWYWSMGSVSVVFNDPADLAFTYAITTGYDVYYPHTLYQLLQAHGFTIRSKRQIERSARCGWWNAGIVRVDSHKHGSIYWKYSDLHRKPNVPDFSNSSSWEADLIDHIPPHISTVPSAATLNWIRDILVANAPTADILYTWTLVLTILLSIVSLLTFNLAAHTYMNRGTKTSQDDAGSDIELDEIRVHNLSGEGMQRMADDFHVKKRDPGISLSSPGAGSIADPPPIYTLDGARR</sequence>
<dbReference type="InParanoid" id="A0A1Y2LNB6"/>
<organism evidence="4 5">
    <name type="scientific">Epicoccum nigrum</name>
    <name type="common">Soil fungus</name>
    <name type="synonym">Epicoccum purpurascens</name>
    <dbReference type="NCBI Taxonomy" id="105696"/>
    <lineage>
        <taxon>Eukaryota</taxon>
        <taxon>Fungi</taxon>
        <taxon>Dikarya</taxon>
        <taxon>Ascomycota</taxon>
        <taxon>Pezizomycotina</taxon>
        <taxon>Dothideomycetes</taxon>
        <taxon>Pleosporomycetidae</taxon>
        <taxon>Pleosporales</taxon>
        <taxon>Pleosporineae</taxon>
        <taxon>Didymellaceae</taxon>
        <taxon>Epicoccum</taxon>
    </lineage>
</organism>
<reference evidence="4 5" key="1">
    <citation type="journal article" date="2017" name="Genome Announc.">
        <title>Genome sequence of the saprophytic ascomycete Epicoccum nigrum ICMP 19927 strain isolated from New Zealand.</title>
        <authorList>
            <person name="Fokin M."/>
            <person name="Fleetwood D."/>
            <person name="Weir B.S."/>
            <person name="Villas-Boas S.G."/>
        </authorList>
    </citation>
    <scope>NUCLEOTIDE SEQUENCE [LARGE SCALE GENOMIC DNA]</scope>
    <source>
        <strain evidence="4 5">ICMP 19927</strain>
    </source>
</reference>
<feature type="region of interest" description="Disordered" evidence="1">
    <location>
        <begin position="252"/>
        <end position="281"/>
    </location>
</feature>
<feature type="transmembrane region" description="Helical" evidence="2">
    <location>
        <begin position="184"/>
        <end position="206"/>
    </location>
</feature>
<dbReference type="AlphaFoldDB" id="A0A1Y2LNB6"/>
<evidence type="ECO:0000313" key="4">
    <source>
        <dbReference type="EMBL" id="OSS45436.1"/>
    </source>
</evidence>
<proteinExistence type="predicted"/>
<accession>A0A1Y2LNB6</accession>
<protein>
    <submittedName>
        <fullName evidence="4">Uncharacterized protein</fullName>
    </submittedName>
</protein>
<gene>
    <name evidence="4" type="ORF">B5807_10288</name>
</gene>
<dbReference type="Proteomes" id="UP000193240">
    <property type="component" value="Unassembled WGS sequence"/>
</dbReference>
<dbReference type="OMA" id="IYWKYSD"/>
<name>A0A1Y2LNB6_EPING</name>
<keyword evidence="5" id="KW-1185">Reference proteome</keyword>
<keyword evidence="2" id="KW-1133">Transmembrane helix</keyword>
<feature type="signal peptide" evidence="3">
    <location>
        <begin position="1"/>
        <end position="18"/>
    </location>
</feature>
<keyword evidence="2" id="KW-0472">Membrane</keyword>
<feature type="chain" id="PRO_5013390914" evidence="3">
    <location>
        <begin position="19"/>
        <end position="281"/>
    </location>
</feature>